<feature type="compositionally biased region" description="Basic residues" evidence="1">
    <location>
        <begin position="906"/>
        <end position="915"/>
    </location>
</feature>
<protein>
    <submittedName>
        <fullName evidence="2">Uncharacterized protein</fullName>
    </submittedName>
</protein>
<dbReference type="Proteomes" id="UP001295684">
    <property type="component" value="Unassembled WGS sequence"/>
</dbReference>
<name>A0AAD1XZ53_EUPCR</name>
<reference evidence="2" key="1">
    <citation type="submission" date="2023-07" db="EMBL/GenBank/DDBJ databases">
        <authorList>
            <consortium name="AG Swart"/>
            <person name="Singh M."/>
            <person name="Singh A."/>
            <person name="Seah K."/>
            <person name="Emmerich C."/>
        </authorList>
    </citation>
    <scope>NUCLEOTIDE SEQUENCE</scope>
    <source>
        <strain evidence="2">DP1</strain>
    </source>
</reference>
<proteinExistence type="predicted"/>
<sequence length="972" mass="111035">MDKDLSEITQNENASLFSYSCTVSDNISKVRKSGPEIAPKHDILLGAQVDGGISISMNSNEEISFVTPDSNAARPKMNLKNNLFVKRGAVPNTKLIYEDRHKNLCSPNQIDRSKEVEMSPCLLNQHDPAIYEVFRPLENLDMKKYNTRKEPLHLRDLSNEEQKSQNLHKHMKGSFGVNIDVNTHERTSSRENFHPNIMFNEESRNMFNHVPTITNDSKVLDLTGRQSFPKEVDVSKETLNPRNFYEDKDPNNDTLIIPDFTKENYKDQVFFNICNFAELPDQKISDQSRIRMDKEKQEYAEDVLGAAKNLIFSDLSLFSASNREGSISLHSEFMKYDTNKPSDKSKVNLEKEFGDDKSPILSFDSKSNFVVDEDQFSQSSSQDSVLYSPMNLSNYQLPADETEELRNSKILYESRIIKDKRVLYKPKRDMEKSPVLINQTPEILKKKSGQNFINNSPEMGKDFCLSTMVTAENNNKPFEYKSITLQNPLKESHDSSSYSRCFSKSSNMTRSRLESSKISPHTFSSNTKEENVNISSDSACEASENFDDVNEAVAYMKSSNLPEGQRSGSTAYIISPKFTSEESSKESCEKSEPLGIFKSFNDPKQKEMHKTQRVSTLSMKFKDLELNREQWRKNKEQQRLTKTFNKLSGSRNVSKSKGKLIVPKLRSTTPSHLFEGGCFRKDLILDKNEGNFTGRSKRQLNFSLANKGNFKFRTHSSNSDNTYALPQKSTVSIKSRNNRDCSASSVVNIVGMNNSRNASKAAKYKIIKKGYKTQREKRKISPSPTLKLKVQKKKKKTKKESIQIDKKASKKITGINVRRSSKSMKKHGTSKSRETSLNVKSSSKVLSTLMSKIKRKKLIRGGKSRAHSSELDELTHQRSTERTSYQSFKRSLSKNSKERVFVKRSSLSKHKKNHKTCGSSNTLQQSSKYSRNSSGSGLVVFQSHMLHPGNVIKQNERPRRSYYRKYRMKTSR</sequence>
<keyword evidence="3" id="KW-1185">Reference proteome</keyword>
<evidence type="ECO:0000256" key="1">
    <source>
        <dbReference type="SAM" id="MobiDB-lite"/>
    </source>
</evidence>
<feature type="compositionally biased region" description="Basic residues" evidence="1">
    <location>
        <begin position="857"/>
        <end position="866"/>
    </location>
</feature>
<dbReference type="AlphaFoldDB" id="A0AAD1XZ53"/>
<feature type="region of interest" description="Disordered" evidence="1">
    <location>
        <begin position="949"/>
        <end position="972"/>
    </location>
</feature>
<evidence type="ECO:0000313" key="3">
    <source>
        <dbReference type="Proteomes" id="UP001295684"/>
    </source>
</evidence>
<feature type="compositionally biased region" description="Low complexity" evidence="1">
    <location>
        <begin position="926"/>
        <end position="935"/>
    </location>
</feature>
<feature type="compositionally biased region" description="Basic residues" evidence="1">
    <location>
        <begin position="819"/>
        <end position="830"/>
    </location>
</feature>
<evidence type="ECO:0000313" key="2">
    <source>
        <dbReference type="EMBL" id="CAI2380537.1"/>
    </source>
</evidence>
<feature type="compositionally biased region" description="Basic and acidic residues" evidence="1">
    <location>
        <begin position="867"/>
        <end position="881"/>
    </location>
</feature>
<feature type="region of interest" description="Disordered" evidence="1">
    <location>
        <begin position="818"/>
        <end position="843"/>
    </location>
</feature>
<organism evidence="2 3">
    <name type="scientific">Euplotes crassus</name>
    <dbReference type="NCBI Taxonomy" id="5936"/>
    <lineage>
        <taxon>Eukaryota</taxon>
        <taxon>Sar</taxon>
        <taxon>Alveolata</taxon>
        <taxon>Ciliophora</taxon>
        <taxon>Intramacronucleata</taxon>
        <taxon>Spirotrichea</taxon>
        <taxon>Hypotrichia</taxon>
        <taxon>Euplotida</taxon>
        <taxon>Euplotidae</taxon>
        <taxon>Moneuplotes</taxon>
    </lineage>
</organism>
<feature type="region of interest" description="Disordered" evidence="1">
    <location>
        <begin position="857"/>
        <end position="935"/>
    </location>
</feature>
<comment type="caution">
    <text evidence="2">The sequence shown here is derived from an EMBL/GenBank/DDBJ whole genome shotgun (WGS) entry which is preliminary data.</text>
</comment>
<dbReference type="EMBL" id="CAMPGE010022498">
    <property type="protein sequence ID" value="CAI2380537.1"/>
    <property type="molecule type" value="Genomic_DNA"/>
</dbReference>
<feature type="compositionally biased region" description="Polar residues" evidence="1">
    <location>
        <begin position="882"/>
        <end position="894"/>
    </location>
</feature>
<feature type="compositionally biased region" description="Basic residues" evidence="1">
    <location>
        <begin position="960"/>
        <end position="972"/>
    </location>
</feature>
<accession>A0AAD1XZ53</accession>
<feature type="compositionally biased region" description="Polar residues" evidence="1">
    <location>
        <begin position="916"/>
        <end position="925"/>
    </location>
</feature>
<gene>
    <name evidence="2" type="ORF">ECRASSUSDP1_LOCUS21973</name>
</gene>